<keyword evidence="1" id="KW-0175">Coiled coil</keyword>
<dbReference type="RefSeq" id="WP_103916287.1">
    <property type="nucleotide sequence ID" value="NZ_FNUV01000010.1"/>
</dbReference>
<gene>
    <name evidence="2" type="ORF">SAMN05216354_0055</name>
</gene>
<accession>A0A1H5XNU4</accession>
<proteinExistence type="predicted"/>
<evidence type="ECO:0000256" key="1">
    <source>
        <dbReference type="SAM" id="Coils"/>
    </source>
</evidence>
<sequence>MNNTFSWLGLLLCLLVFTSCKDRHSTFTLEKVNAVYYWRTDLKLDSTERIFLQRHHINKVYCRYFDVVMSDDDATEPKPNATISFSDTLPENIELIPTVYITEDCMHRPYQGLAKKIVKRIQQMNETNDIRHVSEIQIDCDYTSKSRNIYYQFLEEVKQAWGGTLSTTIRLHQLSMAIPPADYGVLMVYNTGDPRKWKERRSTDGRLLEEGKNPVLDYRDVFPYLSKLDDYPLPLATAYPVYQWIRNIEGVRVEHTVEAAEILKVKQALENERKDLKNAIITYHLDKENINRYKPKTYEEIYHH</sequence>
<dbReference type="AlphaFoldDB" id="A0A1H5XNU4"/>
<reference evidence="2 3" key="1">
    <citation type="submission" date="2016-10" db="EMBL/GenBank/DDBJ databases">
        <authorList>
            <person name="de Groot N.N."/>
        </authorList>
    </citation>
    <scope>NUCLEOTIDE SEQUENCE [LARGE SCALE GENOMIC DNA]</scope>
    <source>
        <strain evidence="2 3">AR32</strain>
    </source>
</reference>
<protein>
    <submittedName>
        <fullName evidence="2">Uncharacterized protein</fullName>
    </submittedName>
</protein>
<dbReference type="Proteomes" id="UP000236735">
    <property type="component" value="Unassembled WGS sequence"/>
</dbReference>
<evidence type="ECO:0000313" key="3">
    <source>
        <dbReference type="Proteomes" id="UP000236735"/>
    </source>
</evidence>
<dbReference type="EMBL" id="FNUV01000010">
    <property type="protein sequence ID" value="SEG13040.1"/>
    <property type="molecule type" value="Genomic_DNA"/>
</dbReference>
<name>A0A1H5XNU4_XYLRU</name>
<feature type="coiled-coil region" evidence="1">
    <location>
        <begin position="259"/>
        <end position="286"/>
    </location>
</feature>
<organism evidence="2 3">
    <name type="scientific">Xylanibacter ruminicola</name>
    <name type="common">Prevotella ruminicola</name>
    <dbReference type="NCBI Taxonomy" id="839"/>
    <lineage>
        <taxon>Bacteria</taxon>
        <taxon>Pseudomonadati</taxon>
        <taxon>Bacteroidota</taxon>
        <taxon>Bacteroidia</taxon>
        <taxon>Bacteroidales</taxon>
        <taxon>Prevotellaceae</taxon>
        <taxon>Xylanibacter</taxon>
    </lineage>
</organism>
<evidence type="ECO:0000313" key="2">
    <source>
        <dbReference type="EMBL" id="SEG13040.1"/>
    </source>
</evidence>